<sequence length="77" mass="8950">MCTARGAERRDRLVPAEPGRAHTGRFCCSMYCLTTDTYESLLSDEKRKILLKARTFMRDEIKPLVNENWARPSSRRS</sequence>
<feature type="region of interest" description="Disordered" evidence="1">
    <location>
        <begin position="1"/>
        <end position="21"/>
    </location>
</feature>
<evidence type="ECO:0000256" key="1">
    <source>
        <dbReference type="SAM" id="MobiDB-lite"/>
    </source>
</evidence>
<gene>
    <name evidence="2" type="ORF">SAMN02787118_114105</name>
</gene>
<name>A0A1I2N5M6_9ACTN</name>
<dbReference type="AlphaFoldDB" id="A0A1I2N5M6"/>
<evidence type="ECO:0000313" key="3">
    <source>
        <dbReference type="Proteomes" id="UP000181942"/>
    </source>
</evidence>
<feature type="compositionally biased region" description="Basic and acidic residues" evidence="1">
    <location>
        <begin position="1"/>
        <end position="14"/>
    </location>
</feature>
<protein>
    <submittedName>
        <fullName evidence="2">Uncharacterized protein</fullName>
    </submittedName>
</protein>
<dbReference type="Proteomes" id="UP000181942">
    <property type="component" value="Unassembled WGS sequence"/>
</dbReference>
<proteinExistence type="predicted"/>
<reference evidence="2 3" key="1">
    <citation type="submission" date="2016-10" db="EMBL/GenBank/DDBJ databases">
        <authorList>
            <person name="de Groot N.N."/>
        </authorList>
    </citation>
    <scope>NUCLEOTIDE SEQUENCE [LARGE SCALE GENOMIC DNA]</scope>
    <source>
        <strain evidence="2 3">OK461</strain>
    </source>
</reference>
<accession>A0A1I2N5M6</accession>
<organism evidence="2 3">
    <name type="scientific">Streptomyces mirabilis</name>
    <dbReference type="NCBI Taxonomy" id="68239"/>
    <lineage>
        <taxon>Bacteria</taxon>
        <taxon>Bacillati</taxon>
        <taxon>Actinomycetota</taxon>
        <taxon>Actinomycetes</taxon>
        <taxon>Kitasatosporales</taxon>
        <taxon>Streptomycetaceae</taxon>
        <taxon>Streptomyces</taxon>
    </lineage>
</organism>
<evidence type="ECO:0000313" key="2">
    <source>
        <dbReference type="EMBL" id="SFF97027.1"/>
    </source>
</evidence>
<dbReference type="EMBL" id="FONR01000014">
    <property type="protein sequence ID" value="SFF97027.1"/>
    <property type="molecule type" value="Genomic_DNA"/>
</dbReference>